<name>A0A2I2L1X2_9ACTN</name>
<dbReference type="EMBL" id="FZMO01000554">
    <property type="protein sequence ID" value="SNQ51920.1"/>
    <property type="molecule type" value="Genomic_DNA"/>
</dbReference>
<evidence type="ECO:0000313" key="9">
    <source>
        <dbReference type="EMBL" id="SNQ51920.1"/>
    </source>
</evidence>
<dbReference type="GO" id="GO:0022857">
    <property type="term" value="F:transmembrane transporter activity"/>
    <property type="evidence" value="ECO:0007669"/>
    <property type="project" value="InterPro"/>
</dbReference>
<dbReference type="AlphaFoldDB" id="A0A2I2L1X2"/>
<evidence type="ECO:0000256" key="2">
    <source>
        <dbReference type="ARBA" id="ARBA00022448"/>
    </source>
</evidence>
<evidence type="ECO:0000256" key="5">
    <source>
        <dbReference type="ARBA" id="ARBA00022989"/>
    </source>
</evidence>
<dbReference type="SUPFAM" id="SSF103473">
    <property type="entry name" value="MFS general substrate transporter"/>
    <property type="match status" value="1"/>
</dbReference>
<keyword evidence="2" id="KW-0813">Transport</keyword>
<feature type="transmembrane region" description="Helical" evidence="7">
    <location>
        <begin position="154"/>
        <end position="174"/>
    </location>
</feature>
<organism evidence="9 10">
    <name type="scientific">Frankia canadensis</name>
    <dbReference type="NCBI Taxonomy" id="1836972"/>
    <lineage>
        <taxon>Bacteria</taxon>
        <taxon>Bacillati</taxon>
        <taxon>Actinomycetota</taxon>
        <taxon>Actinomycetes</taxon>
        <taxon>Frankiales</taxon>
        <taxon>Frankiaceae</taxon>
        <taxon>Frankia</taxon>
    </lineage>
</organism>
<dbReference type="InterPro" id="IPR020846">
    <property type="entry name" value="MFS_dom"/>
</dbReference>
<reference evidence="9 10" key="1">
    <citation type="submission" date="2017-06" db="EMBL/GenBank/DDBJ databases">
        <authorList>
            <person name="Kim H.J."/>
            <person name="Triplett B.A."/>
        </authorList>
    </citation>
    <scope>NUCLEOTIDE SEQUENCE [LARGE SCALE GENOMIC DNA]</scope>
    <source>
        <strain evidence="9">FRACA_ARgP5</strain>
    </source>
</reference>
<dbReference type="PANTHER" id="PTHR42718:SF46">
    <property type="entry name" value="BLR6921 PROTEIN"/>
    <property type="match status" value="1"/>
</dbReference>
<protein>
    <submittedName>
        <fullName evidence="9">Puromycin resistance protein pur8</fullName>
    </submittedName>
</protein>
<evidence type="ECO:0000256" key="4">
    <source>
        <dbReference type="ARBA" id="ARBA00022692"/>
    </source>
</evidence>
<evidence type="ECO:0000256" key="6">
    <source>
        <dbReference type="ARBA" id="ARBA00023136"/>
    </source>
</evidence>
<dbReference type="InterPro" id="IPR005829">
    <property type="entry name" value="Sugar_transporter_CS"/>
</dbReference>
<evidence type="ECO:0000256" key="7">
    <source>
        <dbReference type="SAM" id="Phobius"/>
    </source>
</evidence>
<accession>A0A2I2L1X2</accession>
<feature type="transmembrane region" description="Helical" evidence="7">
    <location>
        <begin position="119"/>
        <end position="142"/>
    </location>
</feature>
<feature type="transmembrane region" description="Helical" evidence="7">
    <location>
        <begin position="26"/>
        <end position="46"/>
    </location>
</feature>
<dbReference type="OrthoDB" id="4080117at2"/>
<dbReference type="RefSeq" id="WP_101836168.1">
    <property type="nucleotide sequence ID" value="NZ_FZMO01000554.1"/>
</dbReference>
<dbReference type="PANTHER" id="PTHR42718">
    <property type="entry name" value="MAJOR FACILITATOR SUPERFAMILY MULTIDRUG TRANSPORTER MFSC"/>
    <property type="match status" value="1"/>
</dbReference>
<feature type="transmembrane region" description="Helical" evidence="7">
    <location>
        <begin position="284"/>
        <end position="307"/>
    </location>
</feature>
<feature type="transmembrane region" description="Helical" evidence="7">
    <location>
        <begin position="214"/>
        <end position="234"/>
    </location>
</feature>
<evidence type="ECO:0000313" key="10">
    <source>
        <dbReference type="Proteomes" id="UP000234331"/>
    </source>
</evidence>
<comment type="subcellular location">
    <subcellularLocation>
        <location evidence="1">Cell membrane</location>
        <topology evidence="1">Multi-pass membrane protein</topology>
    </subcellularLocation>
</comment>
<feature type="transmembrane region" description="Helical" evidence="7">
    <location>
        <begin position="347"/>
        <end position="368"/>
    </location>
</feature>
<dbReference type="PRINTS" id="PR01036">
    <property type="entry name" value="TCRTETB"/>
</dbReference>
<feature type="transmembrane region" description="Helical" evidence="7">
    <location>
        <begin position="424"/>
        <end position="442"/>
    </location>
</feature>
<dbReference type="NCBIfam" id="TIGR00711">
    <property type="entry name" value="efflux_EmrB"/>
    <property type="match status" value="1"/>
</dbReference>
<dbReference type="Gene3D" id="1.20.1720.10">
    <property type="entry name" value="Multidrug resistance protein D"/>
    <property type="match status" value="1"/>
</dbReference>
<dbReference type="Gene3D" id="1.20.1250.20">
    <property type="entry name" value="MFS general substrate transporter like domains"/>
    <property type="match status" value="1"/>
</dbReference>
<feature type="transmembrane region" description="Helical" evidence="7">
    <location>
        <begin position="462"/>
        <end position="481"/>
    </location>
</feature>
<keyword evidence="5 7" id="KW-1133">Transmembrane helix</keyword>
<keyword evidence="10" id="KW-1185">Reference proteome</keyword>
<gene>
    <name evidence="9" type="primary">pur</name>
    <name evidence="9" type="ORF">FRACA_860018</name>
</gene>
<feature type="transmembrane region" description="Helical" evidence="7">
    <location>
        <begin position="380"/>
        <end position="403"/>
    </location>
</feature>
<keyword evidence="6 7" id="KW-0472">Membrane</keyword>
<feature type="transmembrane region" description="Helical" evidence="7">
    <location>
        <begin position="94"/>
        <end position="113"/>
    </location>
</feature>
<keyword evidence="3" id="KW-1003">Cell membrane</keyword>
<dbReference type="InterPro" id="IPR004638">
    <property type="entry name" value="EmrB-like"/>
</dbReference>
<dbReference type="InterPro" id="IPR011701">
    <property type="entry name" value="MFS"/>
</dbReference>
<dbReference type="PROSITE" id="PS50850">
    <property type="entry name" value="MFS"/>
    <property type="match status" value="1"/>
</dbReference>
<evidence type="ECO:0000256" key="1">
    <source>
        <dbReference type="ARBA" id="ARBA00004651"/>
    </source>
</evidence>
<feature type="transmembrane region" description="Helical" evidence="7">
    <location>
        <begin position="246"/>
        <end position="263"/>
    </location>
</feature>
<evidence type="ECO:0000259" key="8">
    <source>
        <dbReference type="PROSITE" id="PS50850"/>
    </source>
</evidence>
<keyword evidence="4 7" id="KW-0812">Transmembrane</keyword>
<feature type="domain" description="Major facilitator superfamily (MFS) profile" evidence="8">
    <location>
        <begin position="28"/>
        <end position="485"/>
    </location>
</feature>
<dbReference type="GO" id="GO:0005886">
    <property type="term" value="C:plasma membrane"/>
    <property type="evidence" value="ECO:0007669"/>
    <property type="project" value="UniProtKB-SubCell"/>
</dbReference>
<feature type="transmembrane region" description="Helical" evidence="7">
    <location>
        <begin position="319"/>
        <end position="340"/>
    </location>
</feature>
<dbReference type="CDD" id="cd17321">
    <property type="entry name" value="MFS_MMR_MDR_like"/>
    <property type="match status" value="1"/>
</dbReference>
<feature type="transmembrane region" description="Helical" evidence="7">
    <location>
        <begin position="180"/>
        <end position="202"/>
    </location>
</feature>
<dbReference type="PROSITE" id="PS00216">
    <property type="entry name" value="SUGAR_TRANSPORT_1"/>
    <property type="match status" value="1"/>
</dbReference>
<feature type="transmembrane region" description="Helical" evidence="7">
    <location>
        <begin position="66"/>
        <end position="82"/>
    </location>
</feature>
<dbReference type="Pfam" id="PF07690">
    <property type="entry name" value="MFS_1"/>
    <property type="match status" value="1"/>
</dbReference>
<dbReference type="InterPro" id="IPR036259">
    <property type="entry name" value="MFS_trans_sf"/>
</dbReference>
<evidence type="ECO:0000256" key="3">
    <source>
        <dbReference type="ARBA" id="ARBA00022475"/>
    </source>
</evidence>
<dbReference type="Proteomes" id="UP000234331">
    <property type="component" value="Unassembled WGS sequence"/>
</dbReference>
<sequence length="499" mass="51318">MTETVQDRTSRDPVGEADGAPDPRRWLALSIIAVAQLMVVLDASIVNIAMPHAQSALHISTANRQWMVTAYTLAFGGLLLLGGRIADYLGRKRAFIWGLIGFALASALGGVAPNAGLLFAARALQGAFAAVLAPAALSLITVTFTESKERARAFGVFGAISGGGAAIGLIVGGVLTEYASWRWCLLVNVPIALVTAFAAAPVVRESRAEGEARYDLPGALTVTAGLIALVYGFTLAAEDGWSDPRTLGLLIGSVVLLAAFVVIESRSTAPLLPLRVAWERNRGGSFLASLLIGAGLFAMFLFLTYYFQQTLGYSALKTGFAFLPFSAGIIVSAGLASQLLPRFGPGVLAGVGTALAAVGMALLLSIGIDTGYASHVLPSELLISFGMGLSFVPLSSLALVGVAPHDAGVASALVNTTQQIGGSLGTALLNTVYATAVTNYIADHGTGARALDQSQIEGYTTAFLWGAVLIAAAAVVIVVLIRAGRDTTPAPDAAPAHVG</sequence>
<proteinExistence type="predicted"/>